<dbReference type="HOGENOM" id="CLU_3356926_0_0_9"/>
<organism evidence="1 2">
    <name type="scientific">Listeria welshimeri serovar 6b (strain ATCC 35897 / DSM 20650 / CCUG 15529 / CIP 8149 / NCTC 11857 / SLCC 5334 / V8)</name>
    <dbReference type="NCBI Taxonomy" id="386043"/>
    <lineage>
        <taxon>Bacteria</taxon>
        <taxon>Bacillati</taxon>
        <taxon>Bacillota</taxon>
        <taxon>Bacilli</taxon>
        <taxon>Bacillales</taxon>
        <taxon>Listeriaceae</taxon>
        <taxon>Listeria</taxon>
    </lineage>
</organism>
<sequence length="36" mass="3809">MSVKLADLMKLPSLKEAKVVSGKSGLSKLVSSISLY</sequence>
<dbReference type="Proteomes" id="UP000000779">
    <property type="component" value="Chromosome"/>
</dbReference>
<accession>A0AFS7</accession>
<protein>
    <submittedName>
        <fullName evidence="1">Uncharacterized protein</fullName>
    </submittedName>
</protein>
<evidence type="ECO:0000313" key="1">
    <source>
        <dbReference type="EMBL" id="CAK19859.1"/>
    </source>
</evidence>
<name>A0AFS7_LISW6</name>
<dbReference type="KEGG" id="lwe:lwe0441"/>
<evidence type="ECO:0000313" key="2">
    <source>
        <dbReference type="Proteomes" id="UP000000779"/>
    </source>
</evidence>
<reference evidence="1 2" key="1">
    <citation type="journal article" date="2006" name="J. Bacteriol.">
        <title>Whole-genome sequence of Listeria welshimeri reveals common steps in genome reduction with Listeria innocua as compared to Listeria monocytogenes.</title>
        <authorList>
            <person name="Hain T."/>
            <person name="Steinweg C."/>
            <person name="Kuenne C.T."/>
            <person name="Billion A."/>
            <person name="Ghai R."/>
            <person name="Chatterjee S.S."/>
            <person name="Domann E."/>
            <person name="Kaerst U."/>
            <person name="Goesmann A."/>
            <person name="Bekel T."/>
            <person name="Bartels D."/>
            <person name="Kaiser O."/>
            <person name="Meyer F."/>
            <person name="Puehler A."/>
            <person name="Weisshaar B."/>
            <person name="Wehland J."/>
            <person name="Liang C."/>
            <person name="Dandekar T."/>
            <person name="Lampidis R."/>
            <person name="Kreft J."/>
            <person name="Goebel W."/>
            <person name="Chakraborty T."/>
        </authorList>
    </citation>
    <scope>NUCLEOTIDE SEQUENCE [LARGE SCALE GENOMIC DNA]</scope>
    <source>
        <strain evidence="2">ATCC 35897 / DSM 20650 / CIP 8149 / NCTC 11857 / SLCC 5334 / V8</strain>
    </source>
</reference>
<dbReference type="AlphaFoldDB" id="A0AFS7"/>
<proteinExistence type="predicted"/>
<dbReference type="STRING" id="386043.lwe0441"/>
<dbReference type="EMBL" id="AM263198">
    <property type="protein sequence ID" value="CAK19859.1"/>
    <property type="molecule type" value="Genomic_DNA"/>
</dbReference>
<gene>
    <name evidence="1" type="ordered locus">lwe0441</name>
</gene>
<dbReference type="eggNOG" id="COG3835">
    <property type="taxonomic scope" value="Bacteria"/>
</dbReference>